<dbReference type="AlphaFoldDB" id="A0A0D6N4J6"/>
<gene>
    <name evidence="2" type="ORF">Abci_014_047</name>
    <name evidence="3" type="ORF">ACI01nite_23550</name>
</gene>
<dbReference type="Pfam" id="PF07963">
    <property type="entry name" value="N_methyl"/>
    <property type="match status" value="1"/>
</dbReference>
<reference evidence="3 5" key="2">
    <citation type="submission" date="2019-07" db="EMBL/GenBank/DDBJ databases">
        <title>Whole genome shotgun sequence of Acetobacter cibinongensis NBRC 16605.</title>
        <authorList>
            <person name="Hosoyama A."/>
            <person name="Uohara A."/>
            <person name="Ohji S."/>
            <person name="Ichikawa N."/>
        </authorList>
    </citation>
    <scope>NUCLEOTIDE SEQUENCE [LARGE SCALE GENOMIC DNA]</scope>
    <source>
        <strain evidence="3 5">NBRC 16605</strain>
    </source>
</reference>
<accession>A0A0D6N4J6</accession>
<protein>
    <submittedName>
        <fullName evidence="2">General secretion pathway protein J/pseudopilin J</fullName>
    </submittedName>
</protein>
<dbReference type="EMBL" id="BJVU01000013">
    <property type="protein sequence ID" value="GEL59753.1"/>
    <property type="molecule type" value="Genomic_DNA"/>
</dbReference>
<dbReference type="RefSeq" id="WP_048838691.1">
    <property type="nucleotide sequence ID" value="NZ_BAMV01000014.1"/>
</dbReference>
<dbReference type="EMBL" id="BAMV01000014">
    <property type="protein sequence ID" value="GAN60635.1"/>
    <property type="molecule type" value="Genomic_DNA"/>
</dbReference>
<dbReference type="NCBIfam" id="TIGR02532">
    <property type="entry name" value="IV_pilin_GFxxxE"/>
    <property type="match status" value="1"/>
</dbReference>
<name>A0A0D6N4J6_9PROT</name>
<feature type="transmembrane region" description="Helical" evidence="1">
    <location>
        <begin position="24"/>
        <end position="46"/>
    </location>
</feature>
<dbReference type="Proteomes" id="UP000032671">
    <property type="component" value="Unassembled WGS sequence"/>
</dbReference>
<evidence type="ECO:0000313" key="5">
    <source>
        <dbReference type="Proteomes" id="UP000321891"/>
    </source>
</evidence>
<keyword evidence="1" id="KW-0812">Transmembrane</keyword>
<evidence type="ECO:0000256" key="1">
    <source>
        <dbReference type="SAM" id="Phobius"/>
    </source>
</evidence>
<comment type="caution">
    <text evidence="2">The sequence shown here is derived from an EMBL/GenBank/DDBJ whole genome shotgun (WGS) entry which is preliminary data.</text>
</comment>
<evidence type="ECO:0000313" key="2">
    <source>
        <dbReference type="EMBL" id="GAN60635.1"/>
    </source>
</evidence>
<keyword evidence="1" id="KW-0472">Membrane</keyword>
<dbReference type="STRING" id="1231339.Abci_014_047"/>
<evidence type="ECO:0000313" key="4">
    <source>
        <dbReference type="Proteomes" id="UP000032671"/>
    </source>
</evidence>
<evidence type="ECO:0000313" key="3">
    <source>
        <dbReference type="EMBL" id="GEL59753.1"/>
    </source>
</evidence>
<accession>A0A6N3STI4</accession>
<proteinExistence type="predicted"/>
<keyword evidence="1" id="KW-1133">Transmembrane helix</keyword>
<reference evidence="2 4" key="1">
    <citation type="submission" date="2012-11" db="EMBL/GenBank/DDBJ databases">
        <title>Whole genome sequence of Acetobacter cibinongensis 4H-1.</title>
        <authorList>
            <person name="Azuma Y."/>
            <person name="Higashiura N."/>
            <person name="Hirakawa H."/>
            <person name="Matsushita K."/>
        </authorList>
    </citation>
    <scope>NUCLEOTIDE SEQUENCE [LARGE SCALE GENOMIC DNA]</scope>
    <source>
        <strain evidence="2 4">4H-1</strain>
    </source>
</reference>
<dbReference type="Proteomes" id="UP000321891">
    <property type="component" value="Unassembled WGS sequence"/>
</dbReference>
<sequence>MLGQGKSISPRETHAQCGFTLLEMLVVTALLGLLFLMLSGGVTFGLRGWARQHAEQDRIAEQAETDATLRKLLSAVISEDGSVTGAEDRLALTTLTKLPDGKEHEVSLGLGVNREKQLVVRWRAHHRPGCGPEENAHEEILANAISALHLRYWGGSPAAWHTAWTGGAPLLFGVRVVPAHAAPWSEIIIKPFRTDGTADEP</sequence>
<keyword evidence="5" id="KW-1185">Reference proteome</keyword>
<dbReference type="InterPro" id="IPR012902">
    <property type="entry name" value="N_methyl_site"/>
</dbReference>
<organism evidence="2 4">
    <name type="scientific">Acetobacter cibinongensis</name>
    <dbReference type="NCBI Taxonomy" id="146475"/>
    <lineage>
        <taxon>Bacteria</taxon>
        <taxon>Pseudomonadati</taxon>
        <taxon>Pseudomonadota</taxon>
        <taxon>Alphaproteobacteria</taxon>
        <taxon>Acetobacterales</taxon>
        <taxon>Acetobacteraceae</taxon>
        <taxon>Acetobacter</taxon>
    </lineage>
</organism>